<dbReference type="Proteomes" id="UP000095287">
    <property type="component" value="Unplaced"/>
</dbReference>
<sequence length="189" mass="21086">MSPCLHYFCKLQGNSHHIVELLSDAEVQRSRVAKDVELRQDDRPGLGGLDALWRARRHRSRPFFARPSPYHHAAQSKKLCAGGVCAKPPLISRWDRTRTSLPIRSHATSLVLSPTTSSTLDLLTGHTRPGRSTAGARCLVTAALKRLLLDPRPPWRYRIPHMTILKCSALRGVFFKGLKGLESVCQGHV</sequence>
<dbReference type="AlphaFoldDB" id="A0A1I7XWR1"/>
<evidence type="ECO:0000313" key="2">
    <source>
        <dbReference type="WBParaSite" id="L893_g10243.t1"/>
    </source>
</evidence>
<name>A0A1I7XWR1_9BILA</name>
<accession>A0A1I7XWR1</accession>
<protein>
    <submittedName>
        <fullName evidence="2">Uncharacterized protein</fullName>
    </submittedName>
</protein>
<organism evidence="1 2">
    <name type="scientific">Steinernema glaseri</name>
    <dbReference type="NCBI Taxonomy" id="37863"/>
    <lineage>
        <taxon>Eukaryota</taxon>
        <taxon>Metazoa</taxon>
        <taxon>Ecdysozoa</taxon>
        <taxon>Nematoda</taxon>
        <taxon>Chromadorea</taxon>
        <taxon>Rhabditida</taxon>
        <taxon>Tylenchina</taxon>
        <taxon>Panagrolaimomorpha</taxon>
        <taxon>Strongyloidoidea</taxon>
        <taxon>Steinernematidae</taxon>
        <taxon>Steinernema</taxon>
    </lineage>
</organism>
<dbReference type="WBParaSite" id="L893_g10243.t1">
    <property type="protein sequence ID" value="L893_g10243.t1"/>
    <property type="gene ID" value="L893_g10243"/>
</dbReference>
<evidence type="ECO:0000313" key="1">
    <source>
        <dbReference type="Proteomes" id="UP000095287"/>
    </source>
</evidence>
<reference evidence="2" key="1">
    <citation type="submission" date="2016-11" db="UniProtKB">
        <authorList>
            <consortium name="WormBaseParasite"/>
        </authorList>
    </citation>
    <scope>IDENTIFICATION</scope>
</reference>
<proteinExistence type="predicted"/>
<keyword evidence="1" id="KW-1185">Reference proteome</keyword>